<comment type="caution">
    <text evidence="6">The sequence shown here is derived from an EMBL/GenBank/DDBJ whole genome shotgun (WGS) entry which is preliminary data.</text>
</comment>
<name>A0ABQ0BYU7_9FIRM</name>
<evidence type="ECO:0000256" key="2">
    <source>
        <dbReference type="ARBA" id="ARBA00022448"/>
    </source>
</evidence>
<comment type="similarity">
    <text evidence="1">Belongs to the ABC transporter superfamily.</text>
</comment>
<evidence type="ECO:0000256" key="1">
    <source>
        <dbReference type="ARBA" id="ARBA00005417"/>
    </source>
</evidence>
<dbReference type="PANTHER" id="PTHR43776:SF7">
    <property type="entry name" value="D,D-DIPEPTIDE TRANSPORT ATP-BINDING PROTEIN DDPF-RELATED"/>
    <property type="match status" value="1"/>
</dbReference>
<feature type="domain" description="ABC transporter" evidence="5">
    <location>
        <begin position="5"/>
        <end position="247"/>
    </location>
</feature>
<evidence type="ECO:0000313" key="6">
    <source>
        <dbReference type="EMBL" id="GAA6501730.1"/>
    </source>
</evidence>
<keyword evidence="7" id="KW-1185">Reference proteome</keyword>
<evidence type="ECO:0000259" key="5">
    <source>
        <dbReference type="PROSITE" id="PS50893"/>
    </source>
</evidence>
<sequence length="251" mass="27697">MGKILEVKDLKKTFYKAKKAYPAVNGVSFSVSEGSCVGIVGESGCGKSTTARMITHLTKPDTGSVLLYGQEMVGAGRKQRRELYKNVQMVFQTPQDSFDPRCSLGDGIMEGMINYGMKRKDAKEKMKELLSMVELEETYAARFPHEVSGGQCQRAAIARALAVEPGLLICDEATSALDVTVQSQIIGLLQKLKKEMGLSILLICHDLALVQNFCDYVLVMYQGMIVEEGTPDEVIMHPKEEYTKLLIDSVL</sequence>
<dbReference type="InterPro" id="IPR003593">
    <property type="entry name" value="AAA+_ATPase"/>
</dbReference>
<proteinExistence type="inferred from homology"/>
<dbReference type="InterPro" id="IPR027417">
    <property type="entry name" value="P-loop_NTPase"/>
</dbReference>
<evidence type="ECO:0000256" key="4">
    <source>
        <dbReference type="ARBA" id="ARBA00022840"/>
    </source>
</evidence>
<dbReference type="EMBL" id="BAABZQ010000001">
    <property type="protein sequence ID" value="GAA6501730.1"/>
    <property type="molecule type" value="Genomic_DNA"/>
</dbReference>
<dbReference type="PROSITE" id="PS50893">
    <property type="entry name" value="ABC_TRANSPORTER_2"/>
    <property type="match status" value="1"/>
</dbReference>
<evidence type="ECO:0000256" key="3">
    <source>
        <dbReference type="ARBA" id="ARBA00022741"/>
    </source>
</evidence>
<dbReference type="InterPro" id="IPR003439">
    <property type="entry name" value="ABC_transporter-like_ATP-bd"/>
</dbReference>
<dbReference type="CDD" id="cd03257">
    <property type="entry name" value="ABC_NikE_OppD_transporters"/>
    <property type="match status" value="1"/>
</dbReference>
<organism evidence="6 7">
    <name type="scientific">Blautia parvula</name>
    <dbReference type="NCBI Taxonomy" id="2877527"/>
    <lineage>
        <taxon>Bacteria</taxon>
        <taxon>Bacillati</taxon>
        <taxon>Bacillota</taxon>
        <taxon>Clostridia</taxon>
        <taxon>Lachnospirales</taxon>
        <taxon>Lachnospiraceae</taxon>
        <taxon>Blautia</taxon>
    </lineage>
</organism>
<keyword evidence="4" id="KW-0067">ATP-binding</keyword>
<dbReference type="Gene3D" id="3.40.50.300">
    <property type="entry name" value="P-loop containing nucleotide triphosphate hydrolases"/>
    <property type="match status" value="1"/>
</dbReference>
<dbReference type="SMART" id="SM00382">
    <property type="entry name" value="AAA"/>
    <property type="match status" value="1"/>
</dbReference>
<dbReference type="SUPFAM" id="SSF52540">
    <property type="entry name" value="P-loop containing nucleoside triphosphate hydrolases"/>
    <property type="match status" value="1"/>
</dbReference>
<accession>A0ABQ0BYU7</accession>
<keyword evidence="2" id="KW-0813">Transport</keyword>
<keyword evidence="3" id="KW-0547">Nucleotide-binding</keyword>
<dbReference type="InterPro" id="IPR017871">
    <property type="entry name" value="ABC_transporter-like_CS"/>
</dbReference>
<evidence type="ECO:0000313" key="7">
    <source>
        <dbReference type="Proteomes" id="UP001600941"/>
    </source>
</evidence>
<dbReference type="PROSITE" id="PS00211">
    <property type="entry name" value="ABC_TRANSPORTER_1"/>
    <property type="match status" value="1"/>
</dbReference>
<gene>
    <name evidence="6" type="ORF">K340107D12_45460</name>
</gene>
<dbReference type="RefSeq" id="WP_227211024.1">
    <property type="nucleotide sequence ID" value="NZ_BAABZQ010000001.1"/>
</dbReference>
<dbReference type="PANTHER" id="PTHR43776">
    <property type="entry name" value="TRANSPORT ATP-BINDING PROTEIN"/>
    <property type="match status" value="1"/>
</dbReference>
<dbReference type="InterPro" id="IPR050319">
    <property type="entry name" value="ABC_transp_ATP-bind"/>
</dbReference>
<protein>
    <recommendedName>
        <fullName evidence="5">ABC transporter domain-containing protein</fullName>
    </recommendedName>
</protein>
<dbReference type="Pfam" id="PF00005">
    <property type="entry name" value="ABC_tran"/>
    <property type="match status" value="1"/>
</dbReference>
<dbReference type="Proteomes" id="UP001600941">
    <property type="component" value="Unassembled WGS sequence"/>
</dbReference>
<reference evidence="6 7" key="1">
    <citation type="submission" date="2024-04" db="EMBL/GenBank/DDBJ databases">
        <title>Defined microbial consortia suppress multidrug-resistant proinflammatory Enterobacteriaceae via ecological control.</title>
        <authorList>
            <person name="Furuichi M."/>
            <person name="Kawaguchi T."/>
            <person name="Pust M."/>
            <person name="Yasuma K."/>
            <person name="Plichta D."/>
            <person name="Hasegawa N."/>
            <person name="Ohya T."/>
            <person name="Bhattarai S."/>
            <person name="Sasajima S."/>
            <person name="Aoto Y."/>
            <person name="Tuganbaev T."/>
            <person name="Yaginuma M."/>
            <person name="Ueda M."/>
            <person name="Okahashi N."/>
            <person name="Amafuji K."/>
            <person name="Kiridooshi Y."/>
            <person name="Sugita K."/>
            <person name="Strazar M."/>
            <person name="Skelly A."/>
            <person name="Suda W."/>
            <person name="Hattori M."/>
            <person name="Nakamoto N."/>
            <person name="Caballero S."/>
            <person name="Norman J."/>
            <person name="Olle B."/>
            <person name="Tanoue T."/>
            <person name="Arita M."/>
            <person name="Bucci V."/>
            <person name="Atarashi K."/>
            <person name="Xavier R."/>
            <person name="Honda K."/>
        </authorList>
    </citation>
    <scope>NUCLEOTIDE SEQUENCE [LARGE SCALE GENOMIC DNA]</scope>
    <source>
        <strain evidence="7">k34-0107-D12</strain>
    </source>
</reference>